<dbReference type="Proteomes" id="UP001306950">
    <property type="component" value="Unassembled WGS sequence"/>
</dbReference>
<comment type="subcellular location">
    <subcellularLocation>
        <location evidence="1">Cell membrane</location>
        <topology evidence="1">Multi-pass membrane protein</topology>
    </subcellularLocation>
</comment>
<feature type="transmembrane region" description="Helical" evidence="7">
    <location>
        <begin position="259"/>
        <end position="280"/>
    </location>
</feature>
<feature type="transmembrane region" description="Helical" evidence="7">
    <location>
        <begin position="224"/>
        <end position="244"/>
    </location>
</feature>
<proteinExistence type="predicted"/>
<dbReference type="InterPro" id="IPR036259">
    <property type="entry name" value="MFS_trans_sf"/>
</dbReference>
<keyword evidence="3" id="KW-1003">Cell membrane</keyword>
<feature type="transmembrane region" description="Helical" evidence="7">
    <location>
        <begin position="171"/>
        <end position="189"/>
    </location>
</feature>
<organism evidence="8 9">
    <name type="scientific">Paenibacillus haidiansis</name>
    <dbReference type="NCBI Taxonomy" id="1574488"/>
    <lineage>
        <taxon>Bacteria</taxon>
        <taxon>Bacillati</taxon>
        <taxon>Bacillota</taxon>
        <taxon>Bacilli</taxon>
        <taxon>Bacillales</taxon>
        <taxon>Paenibacillaceae</taxon>
        <taxon>Paenibacillus</taxon>
    </lineage>
</organism>
<feature type="transmembrane region" description="Helical" evidence="7">
    <location>
        <begin position="292"/>
        <end position="310"/>
    </location>
</feature>
<evidence type="ECO:0000256" key="2">
    <source>
        <dbReference type="ARBA" id="ARBA00022448"/>
    </source>
</evidence>
<dbReference type="Pfam" id="PF07690">
    <property type="entry name" value="MFS_1"/>
    <property type="match status" value="1"/>
</dbReference>
<evidence type="ECO:0000256" key="7">
    <source>
        <dbReference type="SAM" id="Phobius"/>
    </source>
</evidence>
<dbReference type="RefSeq" id="WP_331846543.1">
    <property type="nucleotide sequence ID" value="NZ_JAZHPZ010000004.1"/>
</dbReference>
<keyword evidence="4 7" id="KW-0812">Transmembrane</keyword>
<feature type="transmembrane region" description="Helical" evidence="7">
    <location>
        <begin position="32"/>
        <end position="57"/>
    </location>
</feature>
<evidence type="ECO:0000313" key="9">
    <source>
        <dbReference type="Proteomes" id="UP001306950"/>
    </source>
</evidence>
<evidence type="ECO:0000256" key="4">
    <source>
        <dbReference type="ARBA" id="ARBA00022692"/>
    </source>
</evidence>
<dbReference type="CDD" id="cd06173">
    <property type="entry name" value="MFS_MefA_like"/>
    <property type="match status" value="1"/>
</dbReference>
<evidence type="ECO:0000256" key="5">
    <source>
        <dbReference type="ARBA" id="ARBA00022989"/>
    </source>
</evidence>
<feature type="transmembrane region" description="Helical" evidence="7">
    <location>
        <begin position="102"/>
        <end position="124"/>
    </location>
</feature>
<sequence length="423" mass="44968">MNHRSMLRQEKNYTRLFAAGIVNGLGDRFSQVAVLGLLLTLTGSGFAVGINFAVRLIPFLVFGPLGGALADRMSKKHIMIATDLARAVFALSPLLVREAGDVWIIYAGSFLLAAGEALYAPARMSSIPRLVRKENLLQINSLEEVLTGIVLICGSVTGGFVSVWLGVEASFILNALSFLVTALILSGLPKMDRPRRGLKRSDSDMDTGMDTGTRIENRREFRELLTGAPFLRLMLVIFAVWPIGDGIFNILLSVYATEVFMTGDLGIGIVYGALGAGMVAGSGLTGKFARHIKIAAILTLLAEGILHTIISQSGSFILLVPLLVGAAVCGSVGNACNQTILMATVPDRLRGRFMGMLAAMQNTVMGTAMFLGGFALEAVSPRTLGLAGGLLLSVLGAGFAAVYGKSRHRYNDSSADGRRKSLQ</sequence>
<evidence type="ECO:0000256" key="6">
    <source>
        <dbReference type="ARBA" id="ARBA00023136"/>
    </source>
</evidence>
<protein>
    <submittedName>
        <fullName evidence="8">MFS transporter</fullName>
    </submittedName>
</protein>
<feature type="transmembrane region" description="Helical" evidence="7">
    <location>
        <begin position="382"/>
        <end position="403"/>
    </location>
</feature>
<keyword evidence="5 7" id="KW-1133">Transmembrane helix</keyword>
<feature type="transmembrane region" description="Helical" evidence="7">
    <location>
        <begin position="316"/>
        <end position="336"/>
    </location>
</feature>
<feature type="transmembrane region" description="Helical" evidence="7">
    <location>
        <begin position="357"/>
        <end position="376"/>
    </location>
</feature>
<dbReference type="EMBL" id="JAZHPZ010000004">
    <property type="protein sequence ID" value="MEF2966324.1"/>
    <property type="molecule type" value="Genomic_DNA"/>
</dbReference>
<gene>
    <name evidence="8" type="ORF">V3851_10820</name>
</gene>
<reference evidence="8 9" key="1">
    <citation type="submission" date="2024-02" db="EMBL/GenBank/DDBJ databases">
        <title>A nitrogen-fixing paenibacillus bacterium.</title>
        <authorList>
            <person name="Zhang W.L."/>
            <person name="Chen S.F."/>
        </authorList>
    </citation>
    <scope>NUCLEOTIDE SEQUENCE [LARGE SCALE GENOMIC DNA]</scope>
    <source>
        <strain evidence="8 9">M1</strain>
    </source>
</reference>
<dbReference type="Gene3D" id="1.20.1250.20">
    <property type="entry name" value="MFS general substrate transporter like domains"/>
    <property type="match status" value="1"/>
</dbReference>
<dbReference type="SUPFAM" id="SSF103473">
    <property type="entry name" value="MFS general substrate transporter"/>
    <property type="match status" value="1"/>
</dbReference>
<evidence type="ECO:0000313" key="8">
    <source>
        <dbReference type="EMBL" id="MEF2966324.1"/>
    </source>
</evidence>
<keyword evidence="9" id="KW-1185">Reference proteome</keyword>
<dbReference type="InterPro" id="IPR011701">
    <property type="entry name" value="MFS"/>
</dbReference>
<dbReference type="PANTHER" id="PTHR43266:SF10">
    <property type="entry name" value="BACILYSIN EXPORTER BACE-RELATED"/>
    <property type="match status" value="1"/>
</dbReference>
<accession>A0ABU7VRC9</accession>
<evidence type="ECO:0000256" key="1">
    <source>
        <dbReference type="ARBA" id="ARBA00004651"/>
    </source>
</evidence>
<dbReference type="PANTHER" id="PTHR43266">
    <property type="entry name" value="MACROLIDE-EFFLUX PROTEIN"/>
    <property type="match status" value="1"/>
</dbReference>
<name>A0ABU7VRC9_9BACL</name>
<comment type="caution">
    <text evidence="8">The sequence shown here is derived from an EMBL/GenBank/DDBJ whole genome shotgun (WGS) entry which is preliminary data.</text>
</comment>
<feature type="transmembrane region" description="Helical" evidence="7">
    <location>
        <begin position="145"/>
        <end position="165"/>
    </location>
</feature>
<keyword evidence="2" id="KW-0813">Transport</keyword>
<evidence type="ECO:0000256" key="3">
    <source>
        <dbReference type="ARBA" id="ARBA00022475"/>
    </source>
</evidence>
<keyword evidence="6 7" id="KW-0472">Membrane</keyword>